<evidence type="ECO:0000313" key="1">
    <source>
        <dbReference type="EMBL" id="CAH7686974.1"/>
    </source>
</evidence>
<evidence type="ECO:0000313" key="2">
    <source>
        <dbReference type="Proteomes" id="UP001153365"/>
    </source>
</evidence>
<dbReference type="AlphaFoldDB" id="A0AAV0BJX9"/>
<organism evidence="1 2">
    <name type="scientific">Phakopsora pachyrhizi</name>
    <name type="common">Asian soybean rust disease fungus</name>
    <dbReference type="NCBI Taxonomy" id="170000"/>
    <lineage>
        <taxon>Eukaryota</taxon>
        <taxon>Fungi</taxon>
        <taxon>Dikarya</taxon>
        <taxon>Basidiomycota</taxon>
        <taxon>Pucciniomycotina</taxon>
        <taxon>Pucciniomycetes</taxon>
        <taxon>Pucciniales</taxon>
        <taxon>Phakopsoraceae</taxon>
        <taxon>Phakopsora</taxon>
    </lineage>
</organism>
<dbReference type="Proteomes" id="UP001153365">
    <property type="component" value="Unassembled WGS sequence"/>
</dbReference>
<keyword evidence="2" id="KW-1185">Reference proteome</keyword>
<name>A0AAV0BJX9_PHAPC</name>
<dbReference type="EMBL" id="CALTRL010005826">
    <property type="protein sequence ID" value="CAH7686974.1"/>
    <property type="molecule type" value="Genomic_DNA"/>
</dbReference>
<reference evidence="1" key="1">
    <citation type="submission" date="2022-06" db="EMBL/GenBank/DDBJ databases">
        <authorList>
            <consortium name="SYNGENTA / RWTH Aachen University"/>
        </authorList>
    </citation>
    <scope>NUCLEOTIDE SEQUENCE</scope>
</reference>
<comment type="caution">
    <text evidence="1">The sequence shown here is derived from an EMBL/GenBank/DDBJ whole genome shotgun (WGS) entry which is preliminary data.</text>
</comment>
<sequence length="61" mass="6846">MSHLKQWLKSPTTESCPVGGRAGYYNVINITTSDLQNVLDLCQFRSFHTPPKSQANHINSL</sequence>
<proteinExistence type="predicted"/>
<gene>
    <name evidence="1" type="ORF">PPACK8108_LOCUS21689</name>
</gene>
<protein>
    <submittedName>
        <fullName evidence="1">Uncharacterized protein</fullName>
    </submittedName>
</protein>
<accession>A0AAV0BJX9</accession>